<dbReference type="InterPro" id="IPR053030">
    <property type="entry name" value="Ribosomal_biogenesis_FAF1-like"/>
</dbReference>
<reference evidence="2 3" key="1">
    <citation type="journal article" date="2018" name="Mol. Ecol.">
        <title>The obligate alkalophilic soda-lake fungus Sodiomyces alkalinus has shifted to a protein diet.</title>
        <authorList>
            <person name="Grum-Grzhimaylo A.A."/>
            <person name="Falkoski D.L."/>
            <person name="van den Heuvel J."/>
            <person name="Valero-Jimenez C.A."/>
            <person name="Min B."/>
            <person name="Choi I.G."/>
            <person name="Lipzen A."/>
            <person name="Daum C.G."/>
            <person name="Aanen D.K."/>
            <person name="Tsang A."/>
            <person name="Henrissat B."/>
            <person name="Bilanenko E.N."/>
            <person name="de Vries R.P."/>
            <person name="van Kan J.A.L."/>
            <person name="Grigoriev I.V."/>
            <person name="Debets A.J.M."/>
        </authorList>
    </citation>
    <scope>NUCLEOTIDE SEQUENCE [LARGE SCALE GENOMIC DNA]</scope>
    <source>
        <strain evidence="2 3">F11</strain>
    </source>
</reference>
<feature type="region of interest" description="Disordered" evidence="1">
    <location>
        <begin position="29"/>
        <end position="140"/>
    </location>
</feature>
<feature type="region of interest" description="Disordered" evidence="1">
    <location>
        <begin position="236"/>
        <end position="305"/>
    </location>
</feature>
<feature type="compositionally biased region" description="Low complexity" evidence="1">
    <location>
        <begin position="108"/>
        <end position="123"/>
    </location>
</feature>
<gene>
    <name evidence="2" type="ORF">SODALDRAFT_351412</name>
</gene>
<evidence type="ECO:0000313" key="2">
    <source>
        <dbReference type="EMBL" id="ROT38339.1"/>
    </source>
</evidence>
<dbReference type="EMBL" id="ML119056">
    <property type="protein sequence ID" value="ROT38339.1"/>
    <property type="molecule type" value="Genomic_DNA"/>
</dbReference>
<dbReference type="GO" id="GO:0005730">
    <property type="term" value="C:nucleolus"/>
    <property type="evidence" value="ECO:0007669"/>
    <property type="project" value="TreeGrafter"/>
</dbReference>
<feature type="compositionally biased region" description="Gly residues" evidence="1">
    <location>
        <begin position="282"/>
        <end position="298"/>
    </location>
</feature>
<dbReference type="GeneID" id="39582013"/>
<protein>
    <submittedName>
        <fullName evidence="2">Uncharacterized protein</fullName>
    </submittedName>
</protein>
<accession>A0A3N2PV23</accession>
<dbReference type="PANTHER" id="PTHR28096">
    <property type="entry name" value="PROTEIN FAF1"/>
    <property type="match status" value="1"/>
</dbReference>
<dbReference type="PANTHER" id="PTHR28096:SF1">
    <property type="entry name" value="PROTEIN FAF1"/>
    <property type="match status" value="1"/>
</dbReference>
<dbReference type="OrthoDB" id="5556956at2759"/>
<evidence type="ECO:0000256" key="1">
    <source>
        <dbReference type="SAM" id="MobiDB-lite"/>
    </source>
</evidence>
<keyword evidence="3" id="KW-1185">Reference proteome</keyword>
<sequence length="305" mass="33347">MASVLGKRKSRNTELSISEEEAQAIFRRHFEAQFKPLPEQPKSNPQIADDDLATDTDESDDSEWGGISDEDDGDGSSEQSVEVIDHTSSNTHDPTVSMSKRELKAFMSSRPPSTDTTPSSVPAPAEPPSDPEDEDERTLRAQDLALQRLLSESHLLASLTPGSVHSTAAAHKPFAAGRLRHKTTDLRIQSLAGADSIYDQKKMPMAMRKRILATRQARDDKRRREAKENGIILEHPSSINKNKKTLAPARPRRDQAVDAPAVGRLKGAQLRLSERDVRAIEGSGGRDSVGRVGPGRAGAGKRGRR</sequence>
<dbReference type="AlphaFoldDB" id="A0A3N2PV23"/>
<proteinExistence type="predicted"/>
<dbReference type="GO" id="GO:0000462">
    <property type="term" value="P:maturation of SSU-rRNA from tricistronic rRNA transcript (SSU-rRNA, 5.8S rRNA, LSU-rRNA)"/>
    <property type="evidence" value="ECO:0007669"/>
    <property type="project" value="TreeGrafter"/>
</dbReference>
<dbReference type="Proteomes" id="UP000272025">
    <property type="component" value="Unassembled WGS sequence"/>
</dbReference>
<feature type="compositionally biased region" description="Polar residues" evidence="1">
    <location>
        <begin position="86"/>
        <end position="98"/>
    </location>
</feature>
<organism evidence="2 3">
    <name type="scientific">Sodiomyces alkalinus (strain CBS 110278 / VKM F-3762 / F11)</name>
    <name type="common">Alkaliphilic filamentous fungus</name>
    <dbReference type="NCBI Taxonomy" id="1314773"/>
    <lineage>
        <taxon>Eukaryota</taxon>
        <taxon>Fungi</taxon>
        <taxon>Dikarya</taxon>
        <taxon>Ascomycota</taxon>
        <taxon>Pezizomycotina</taxon>
        <taxon>Sordariomycetes</taxon>
        <taxon>Hypocreomycetidae</taxon>
        <taxon>Glomerellales</taxon>
        <taxon>Plectosphaerellaceae</taxon>
        <taxon>Sodiomyces</taxon>
    </lineage>
</organism>
<evidence type="ECO:0000313" key="3">
    <source>
        <dbReference type="Proteomes" id="UP000272025"/>
    </source>
</evidence>
<name>A0A3N2PV23_SODAK</name>
<feature type="compositionally biased region" description="Acidic residues" evidence="1">
    <location>
        <begin position="48"/>
        <end position="75"/>
    </location>
</feature>
<dbReference type="RefSeq" id="XP_028466145.1">
    <property type="nucleotide sequence ID" value="XM_028613535.1"/>
</dbReference>
<dbReference type="STRING" id="1314773.A0A3N2PV23"/>